<feature type="transmembrane region" description="Helical" evidence="1">
    <location>
        <begin position="96"/>
        <end position="116"/>
    </location>
</feature>
<proteinExistence type="predicted"/>
<protein>
    <recommendedName>
        <fullName evidence="2">DUF2231 domain-containing protein</fullName>
    </recommendedName>
</protein>
<feature type="domain" description="DUF2231" evidence="2">
    <location>
        <begin position="3"/>
        <end position="159"/>
    </location>
</feature>
<dbReference type="Pfam" id="PF09990">
    <property type="entry name" value="DUF2231"/>
    <property type="match status" value="1"/>
</dbReference>
<keyword evidence="1" id="KW-0812">Transmembrane</keyword>
<gene>
    <name evidence="3" type="ORF">K461DRAFT_310114</name>
</gene>
<accession>A0A9P4JA86</accession>
<reference evidence="3" key="1">
    <citation type="journal article" date="2020" name="Stud. Mycol.">
        <title>101 Dothideomycetes genomes: a test case for predicting lifestyles and emergence of pathogens.</title>
        <authorList>
            <person name="Haridas S."/>
            <person name="Albert R."/>
            <person name="Binder M."/>
            <person name="Bloem J."/>
            <person name="Labutti K."/>
            <person name="Salamov A."/>
            <person name="Andreopoulos B."/>
            <person name="Baker S."/>
            <person name="Barry K."/>
            <person name="Bills G."/>
            <person name="Bluhm B."/>
            <person name="Cannon C."/>
            <person name="Castanera R."/>
            <person name="Culley D."/>
            <person name="Daum C."/>
            <person name="Ezra D."/>
            <person name="Gonzalez J."/>
            <person name="Henrissat B."/>
            <person name="Kuo A."/>
            <person name="Liang C."/>
            <person name="Lipzen A."/>
            <person name="Lutzoni F."/>
            <person name="Magnuson J."/>
            <person name="Mondo S."/>
            <person name="Nolan M."/>
            <person name="Ohm R."/>
            <person name="Pangilinan J."/>
            <person name="Park H.-J."/>
            <person name="Ramirez L."/>
            <person name="Alfaro M."/>
            <person name="Sun H."/>
            <person name="Tritt A."/>
            <person name="Yoshinaga Y."/>
            <person name="Zwiers L.-H."/>
            <person name="Turgeon B."/>
            <person name="Goodwin S."/>
            <person name="Spatafora J."/>
            <person name="Crous P."/>
            <person name="Grigoriev I."/>
        </authorList>
    </citation>
    <scope>NUCLEOTIDE SEQUENCE</scope>
    <source>
        <strain evidence="3">CBS 260.36</strain>
    </source>
</reference>
<evidence type="ECO:0000256" key="1">
    <source>
        <dbReference type="SAM" id="Phobius"/>
    </source>
</evidence>
<comment type="caution">
    <text evidence="3">The sequence shown here is derived from an EMBL/GenBank/DDBJ whole genome shotgun (WGS) entry which is preliminary data.</text>
</comment>
<keyword evidence="1" id="KW-0472">Membrane</keyword>
<dbReference type="EMBL" id="ML996081">
    <property type="protein sequence ID" value="KAF2158167.1"/>
    <property type="molecule type" value="Genomic_DNA"/>
</dbReference>
<organism evidence="3 4">
    <name type="scientific">Myriangium duriaei CBS 260.36</name>
    <dbReference type="NCBI Taxonomy" id="1168546"/>
    <lineage>
        <taxon>Eukaryota</taxon>
        <taxon>Fungi</taxon>
        <taxon>Dikarya</taxon>
        <taxon>Ascomycota</taxon>
        <taxon>Pezizomycotina</taxon>
        <taxon>Dothideomycetes</taxon>
        <taxon>Dothideomycetidae</taxon>
        <taxon>Myriangiales</taxon>
        <taxon>Myriangiaceae</taxon>
        <taxon>Myriangium</taxon>
    </lineage>
</organism>
<sequence>MAGIPYHPATVHWPIAFLTLAYALDFLAPLHSSLPANIQLYLPPPVELARISYYALSLGLLTSLPAILTGAANATKAVERQGLYDERGAIRGKFKSVAVHAVLNDLVIAGSAWVWFGRLREDGVVKDWGRAGTAVALGVVLLFAAHLGGKLVYVQGMGVGGAGKVALGKKAN</sequence>
<feature type="transmembrane region" description="Helical" evidence="1">
    <location>
        <begin position="51"/>
        <end position="75"/>
    </location>
</feature>
<dbReference type="Proteomes" id="UP000799439">
    <property type="component" value="Unassembled WGS sequence"/>
</dbReference>
<feature type="transmembrane region" description="Helical" evidence="1">
    <location>
        <begin position="12"/>
        <end position="31"/>
    </location>
</feature>
<evidence type="ECO:0000313" key="3">
    <source>
        <dbReference type="EMBL" id="KAF2158167.1"/>
    </source>
</evidence>
<feature type="transmembrane region" description="Helical" evidence="1">
    <location>
        <begin position="128"/>
        <end position="147"/>
    </location>
</feature>
<keyword evidence="1" id="KW-1133">Transmembrane helix</keyword>
<dbReference type="OrthoDB" id="2580011at2759"/>
<evidence type="ECO:0000313" key="4">
    <source>
        <dbReference type="Proteomes" id="UP000799439"/>
    </source>
</evidence>
<keyword evidence="4" id="KW-1185">Reference proteome</keyword>
<dbReference type="AlphaFoldDB" id="A0A9P4JA86"/>
<evidence type="ECO:0000259" key="2">
    <source>
        <dbReference type="Pfam" id="PF09990"/>
    </source>
</evidence>
<name>A0A9P4JA86_9PEZI</name>
<dbReference type="InterPro" id="IPR019251">
    <property type="entry name" value="DUF2231_TM"/>
</dbReference>